<gene>
    <name evidence="11" type="ORF">MF626_001152</name>
</gene>
<dbReference type="GO" id="GO:0046654">
    <property type="term" value="P:tetrahydrofolate biosynthetic process"/>
    <property type="evidence" value="ECO:0007669"/>
    <property type="project" value="InterPro"/>
</dbReference>
<dbReference type="GO" id="GO:0004146">
    <property type="term" value="F:dihydrofolate reductase activity"/>
    <property type="evidence" value="ECO:0007669"/>
    <property type="project" value="UniProtKB-EC"/>
</dbReference>
<dbReference type="PIRSF" id="PIRSF000194">
    <property type="entry name" value="DHFR"/>
    <property type="match status" value="1"/>
</dbReference>
<evidence type="ECO:0000313" key="12">
    <source>
        <dbReference type="Proteomes" id="UP001055784"/>
    </source>
</evidence>
<evidence type="ECO:0000256" key="8">
    <source>
        <dbReference type="PIRNR" id="PIRNR000194"/>
    </source>
</evidence>
<dbReference type="FunFam" id="3.40.430.10:FF:000001">
    <property type="entry name" value="Dihydrofolate reductase"/>
    <property type="match status" value="1"/>
</dbReference>
<dbReference type="InterPro" id="IPR001796">
    <property type="entry name" value="DHFR_dom"/>
</dbReference>
<comment type="similarity">
    <text evidence="2 8 9">Belongs to the dihydrofolate reductase family.</text>
</comment>
<dbReference type="EMBL" id="CP097770">
    <property type="protein sequence ID" value="URJ51714.1"/>
    <property type="molecule type" value="Genomic_DNA"/>
</dbReference>
<organism evidence="11 12">
    <name type="scientific">Paenibacillus polymyxa</name>
    <name type="common">Bacillus polymyxa</name>
    <dbReference type="NCBI Taxonomy" id="1406"/>
    <lineage>
        <taxon>Bacteria</taxon>
        <taxon>Bacillati</taxon>
        <taxon>Bacillota</taxon>
        <taxon>Bacilli</taxon>
        <taxon>Bacillales</taxon>
        <taxon>Paenibacillaceae</taxon>
        <taxon>Paenibacillus</taxon>
    </lineage>
</organism>
<feature type="domain" description="DHFR" evidence="10">
    <location>
        <begin position="2"/>
        <end position="160"/>
    </location>
</feature>
<dbReference type="PROSITE" id="PS51330">
    <property type="entry name" value="DHFR_2"/>
    <property type="match status" value="1"/>
</dbReference>
<dbReference type="PANTHER" id="PTHR48069">
    <property type="entry name" value="DIHYDROFOLATE REDUCTASE"/>
    <property type="match status" value="1"/>
</dbReference>
<accession>A0AAE9L9S5</accession>
<dbReference type="InterPro" id="IPR024072">
    <property type="entry name" value="DHFR-like_dom_sf"/>
</dbReference>
<keyword evidence="5 8" id="KW-0521">NADP</keyword>
<evidence type="ECO:0000256" key="2">
    <source>
        <dbReference type="ARBA" id="ARBA00009539"/>
    </source>
</evidence>
<evidence type="ECO:0000256" key="5">
    <source>
        <dbReference type="ARBA" id="ARBA00022857"/>
    </source>
</evidence>
<dbReference type="PRINTS" id="PR00070">
    <property type="entry name" value="DHFR"/>
</dbReference>
<comment type="pathway">
    <text evidence="1 8">Cofactor biosynthesis; tetrahydrofolate biosynthesis; 5,6,7,8-tetrahydrofolate from 7,8-dihydrofolate: step 1/1.</text>
</comment>
<dbReference type="AlphaFoldDB" id="A0AAE9L9S5"/>
<evidence type="ECO:0000256" key="3">
    <source>
        <dbReference type="ARBA" id="ARBA00012856"/>
    </source>
</evidence>
<name>A0AAE9L9S5_PAEPO</name>
<dbReference type="CDD" id="cd00209">
    <property type="entry name" value="DHFR"/>
    <property type="match status" value="1"/>
</dbReference>
<dbReference type="InterPro" id="IPR017925">
    <property type="entry name" value="DHFR_CS"/>
</dbReference>
<evidence type="ECO:0000259" key="10">
    <source>
        <dbReference type="PROSITE" id="PS51330"/>
    </source>
</evidence>
<proteinExistence type="inferred from homology"/>
<evidence type="ECO:0000256" key="9">
    <source>
        <dbReference type="RuleBase" id="RU004474"/>
    </source>
</evidence>
<dbReference type="GO" id="GO:0006730">
    <property type="term" value="P:one-carbon metabolic process"/>
    <property type="evidence" value="ECO:0007669"/>
    <property type="project" value="UniProtKB-KW"/>
</dbReference>
<evidence type="ECO:0000256" key="7">
    <source>
        <dbReference type="ARBA" id="ARBA00025067"/>
    </source>
</evidence>
<comment type="function">
    <text evidence="7 8">Key enzyme in folate metabolism. Catalyzes an essential reaction for de novo glycine and purine synthesis, and for DNA precursor synthesis.</text>
</comment>
<protein>
    <recommendedName>
        <fullName evidence="3 8">Dihydrofolate reductase</fullName>
        <ecNumber evidence="3 8">1.5.1.3</ecNumber>
    </recommendedName>
</protein>
<evidence type="ECO:0000256" key="4">
    <source>
        <dbReference type="ARBA" id="ARBA00022563"/>
    </source>
</evidence>
<evidence type="ECO:0000256" key="1">
    <source>
        <dbReference type="ARBA" id="ARBA00004903"/>
    </source>
</evidence>
<dbReference type="PROSITE" id="PS00075">
    <property type="entry name" value="DHFR_1"/>
    <property type="match status" value="1"/>
</dbReference>
<reference evidence="11" key="1">
    <citation type="submission" date="2022-11" db="EMBL/GenBank/DDBJ databases">
        <authorList>
            <person name="Vasilchenko N.G."/>
            <person name="Prazdnova E.V."/>
            <person name="Gorovtsov A.V."/>
            <person name="Chistyakov V.A."/>
            <person name="Pak M.L."/>
        </authorList>
    </citation>
    <scope>NUCLEOTIDE SEQUENCE</scope>
    <source>
        <strain evidence="11">R 4.5</strain>
    </source>
</reference>
<dbReference type="Pfam" id="PF00186">
    <property type="entry name" value="DHFR_1"/>
    <property type="match status" value="1"/>
</dbReference>
<dbReference type="GO" id="GO:0005829">
    <property type="term" value="C:cytosol"/>
    <property type="evidence" value="ECO:0007669"/>
    <property type="project" value="TreeGrafter"/>
</dbReference>
<dbReference type="SUPFAM" id="SSF53597">
    <property type="entry name" value="Dihydrofolate reductase-like"/>
    <property type="match status" value="1"/>
</dbReference>
<dbReference type="InterPro" id="IPR012259">
    <property type="entry name" value="DHFR"/>
</dbReference>
<keyword evidence="4 8" id="KW-0554">One-carbon metabolism</keyword>
<dbReference type="GO" id="GO:0046452">
    <property type="term" value="P:dihydrofolate metabolic process"/>
    <property type="evidence" value="ECO:0007669"/>
    <property type="project" value="TreeGrafter"/>
</dbReference>
<evidence type="ECO:0000256" key="6">
    <source>
        <dbReference type="ARBA" id="ARBA00023002"/>
    </source>
</evidence>
<dbReference type="GO" id="GO:0046655">
    <property type="term" value="P:folic acid metabolic process"/>
    <property type="evidence" value="ECO:0007669"/>
    <property type="project" value="TreeGrafter"/>
</dbReference>
<dbReference type="RefSeq" id="WP_250261210.1">
    <property type="nucleotide sequence ID" value="NZ_CP097770.1"/>
</dbReference>
<comment type="catalytic activity">
    <reaction evidence="8">
        <text>(6S)-5,6,7,8-tetrahydrofolate + NADP(+) = 7,8-dihydrofolate + NADPH + H(+)</text>
        <dbReference type="Rhea" id="RHEA:15009"/>
        <dbReference type="ChEBI" id="CHEBI:15378"/>
        <dbReference type="ChEBI" id="CHEBI:57451"/>
        <dbReference type="ChEBI" id="CHEBI:57453"/>
        <dbReference type="ChEBI" id="CHEBI:57783"/>
        <dbReference type="ChEBI" id="CHEBI:58349"/>
        <dbReference type="EC" id="1.5.1.3"/>
    </reaction>
</comment>
<dbReference type="Gene3D" id="3.40.430.10">
    <property type="entry name" value="Dihydrofolate Reductase, subunit A"/>
    <property type="match status" value="1"/>
</dbReference>
<evidence type="ECO:0000313" key="11">
    <source>
        <dbReference type="EMBL" id="URJ51714.1"/>
    </source>
</evidence>
<sequence>MGISMIWAMAQNGVIGRDNKLPWRLPRDMAFFKEQTINKTVLMGRKTWESFGGKSLPNRRNVVLTRDQCYQVEGAEVIHSLEEGLQLAKQEELMVIGGAEIYALFWPHADRLIVTRIEETFEGDTTFPELDWNGWNIVNETPGIKDDRNPYEYRFVVYEKTE</sequence>
<dbReference type="PANTHER" id="PTHR48069:SF3">
    <property type="entry name" value="DIHYDROFOLATE REDUCTASE"/>
    <property type="match status" value="1"/>
</dbReference>
<keyword evidence="6 8" id="KW-0560">Oxidoreductase</keyword>
<dbReference type="Proteomes" id="UP001055784">
    <property type="component" value="Chromosome"/>
</dbReference>
<dbReference type="GO" id="GO:0070401">
    <property type="term" value="F:NADP+ binding"/>
    <property type="evidence" value="ECO:0007669"/>
    <property type="project" value="UniProtKB-ARBA"/>
</dbReference>
<dbReference type="EC" id="1.5.1.3" evidence="3 8"/>